<dbReference type="STRING" id="5601.A0A0D2D505"/>
<evidence type="ECO:0000256" key="1">
    <source>
        <dbReference type="ARBA" id="ARBA00006082"/>
    </source>
</evidence>
<name>A0A0D2D505_9EURO</name>
<dbReference type="HOGENOM" id="CLU_005415_0_0_1"/>
<dbReference type="Pfam" id="PF08676">
    <property type="entry name" value="MutL_C"/>
    <property type="match status" value="1"/>
</dbReference>
<dbReference type="InterPro" id="IPR014790">
    <property type="entry name" value="MutL_C"/>
</dbReference>
<evidence type="ECO:0000313" key="3">
    <source>
        <dbReference type="EMBL" id="KIW72676.1"/>
    </source>
</evidence>
<dbReference type="GO" id="GO:0006298">
    <property type="term" value="P:mismatch repair"/>
    <property type="evidence" value="ECO:0007669"/>
    <property type="project" value="InterPro"/>
</dbReference>
<accession>A0A0D2D505</accession>
<evidence type="ECO:0000259" key="2">
    <source>
        <dbReference type="SMART" id="SM00853"/>
    </source>
</evidence>
<dbReference type="InterPro" id="IPR042121">
    <property type="entry name" value="MutL_C_regsub"/>
</dbReference>
<dbReference type="AlphaFoldDB" id="A0A0D2D505"/>
<dbReference type="GO" id="GO:0032300">
    <property type="term" value="C:mismatch repair complex"/>
    <property type="evidence" value="ECO:0007669"/>
    <property type="project" value="InterPro"/>
</dbReference>
<dbReference type="Gene3D" id="3.30.1370.100">
    <property type="entry name" value="MutL, C-terminal domain, regulatory subdomain"/>
    <property type="match status" value="1"/>
</dbReference>
<dbReference type="Gene3D" id="3.30.565.10">
    <property type="entry name" value="Histidine kinase-like ATPase, C-terminal domain"/>
    <property type="match status" value="1"/>
</dbReference>
<dbReference type="InterPro" id="IPR038973">
    <property type="entry name" value="MutL/Mlh/Pms-like"/>
</dbReference>
<dbReference type="SUPFAM" id="SSF55874">
    <property type="entry name" value="ATPase domain of HSP90 chaperone/DNA topoisomerase II/histidine kinase"/>
    <property type="match status" value="1"/>
</dbReference>
<dbReference type="InterPro" id="IPR037198">
    <property type="entry name" value="MutL_C_sf"/>
</dbReference>
<keyword evidence="4" id="KW-1185">Reference proteome</keyword>
<dbReference type="InterPro" id="IPR042120">
    <property type="entry name" value="MutL_C_dimsub"/>
</dbReference>
<comment type="similarity">
    <text evidence="1">Belongs to the DNA mismatch repair MutL/HexB family.</text>
</comment>
<dbReference type="Pfam" id="PF13589">
    <property type="entry name" value="HATPase_c_3"/>
    <property type="match status" value="1"/>
</dbReference>
<protein>
    <recommendedName>
        <fullName evidence="2">MutL C-terminal dimerisation domain-containing protein</fullName>
    </recommendedName>
</protein>
<reference evidence="3 4" key="1">
    <citation type="submission" date="2015-01" db="EMBL/GenBank/DDBJ databases">
        <title>The Genome Sequence of Capronia semiimmersa CBS27337.</title>
        <authorList>
            <consortium name="The Broad Institute Genomics Platform"/>
            <person name="Cuomo C."/>
            <person name="de Hoog S."/>
            <person name="Gorbushina A."/>
            <person name="Stielow B."/>
            <person name="Teixiera M."/>
            <person name="Abouelleil A."/>
            <person name="Chapman S.B."/>
            <person name="Priest M."/>
            <person name="Young S.K."/>
            <person name="Wortman J."/>
            <person name="Nusbaum C."/>
            <person name="Birren B."/>
        </authorList>
    </citation>
    <scope>NUCLEOTIDE SEQUENCE [LARGE SCALE GENOMIC DNA]</scope>
    <source>
        <strain evidence="3 4">CBS 27337</strain>
    </source>
</reference>
<dbReference type="Proteomes" id="UP000054266">
    <property type="component" value="Unassembled WGS sequence"/>
</dbReference>
<dbReference type="EMBL" id="KN846956">
    <property type="protein sequence ID" value="KIW72676.1"/>
    <property type="molecule type" value="Genomic_DNA"/>
</dbReference>
<dbReference type="PANTHER" id="PTHR10073:SF47">
    <property type="entry name" value="DNA MISMATCH REPAIR PROTEIN MLH3"/>
    <property type="match status" value="1"/>
</dbReference>
<dbReference type="SUPFAM" id="SSF118116">
    <property type="entry name" value="DNA mismatch repair protein MutL"/>
    <property type="match status" value="1"/>
</dbReference>
<dbReference type="GO" id="GO:0005524">
    <property type="term" value="F:ATP binding"/>
    <property type="evidence" value="ECO:0007669"/>
    <property type="project" value="InterPro"/>
</dbReference>
<proteinExistence type="inferred from homology"/>
<sequence length="882" mass="98026">MAETTLRISLLPDDVRAKVSSTCDITTPESVIEGLVRNALDADARSIAIEADLARGYIAVCDDGNGIKEVEFSQQGHLAKLHCSSKFNAAPPTYGRYGRFLSNLSFMCLLSIASQHQFESSASRLVFHRGVAITRQIRMCKEEVGLSRQGTNVVVHNLFGDVPVRLKQLSLRYSSTPETERAFDRVKKMLVGYLLACPRVVEMRFTVKGEKQHSLRCSSSQLADTPFSLESTVSILFQSKILGTLDTKQWRLASVRTSHFSIQAAISTEPSPSKAAQFISVGQVPIWRSKGANSLFETIDRLFEASTFGALGDKRSVSGNRSRRQGGYQTIIEANKFVKGVDRWPMFYIRVDSRQGQDEPSADAIPVTDHLTEALESLISHFLTTSGFAHRPKTGDGRRVCPEVNHKGDPGDQLGSKLPISELSRSATEARYLSYWHRVKSARPSEENFRYGLGLDGAVDGAPSPADILEADRSPDDTRFRKIEPETGTHNPQLASAEGADSTTDLVWTNPGNGQMIHLNPRTGAIAPAGGPLGDTRLEECCGHPSRARKLAYSPSAHGMPRPRPSAMTLRKYIRTTSEQPPEAPIRSIAREACPAVKGEQLGPALGTNTISFPSAVTRRALSAANVIQQVDQKFVVTAVSVPTRHNEGFERNLIVLIDQHAADERIRFEQLCQEFCKRTPTALSRPLIFEINETEVRLFEEQKANFESWCLSYNLIRVPQDSIDICKRPTWTVKVTALPSLIAERCRADPKLLIDLMRREIWSDRVHLRSSTTHPLDQGLQNWWSDIARCPQGMVEMLKSRSCRTAIMFNDVLEPDQSRELVRKLALCSFPFQCAHGRPTLTAVADVQDIDSLTPAIRAHPRISDFALGYGDAWRHWIDTD</sequence>
<dbReference type="Gene3D" id="3.30.1540.20">
    <property type="entry name" value="MutL, C-terminal domain, dimerisation subdomain"/>
    <property type="match status" value="1"/>
</dbReference>
<evidence type="ECO:0000313" key="4">
    <source>
        <dbReference type="Proteomes" id="UP000054266"/>
    </source>
</evidence>
<dbReference type="GO" id="GO:0016887">
    <property type="term" value="F:ATP hydrolysis activity"/>
    <property type="evidence" value="ECO:0007669"/>
    <property type="project" value="InterPro"/>
</dbReference>
<dbReference type="InterPro" id="IPR036890">
    <property type="entry name" value="HATPase_C_sf"/>
</dbReference>
<organism evidence="3 4">
    <name type="scientific">Phialophora macrospora</name>
    <dbReference type="NCBI Taxonomy" id="1851006"/>
    <lineage>
        <taxon>Eukaryota</taxon>
        <taxon>Fungi</taxon>
        <taxon>Dikarya</taxon>
        <taxon>Ascomycota</taxon>
        <taxon>Pezizomycotina</taxon>
        <taxon>Eurotiomycetes</taxon>
        <taxon>Chaetothyriomycetidae</taxon>
        <taxon>Chaetothyriales</taxon>
        <taxon>Herpotrichiellaceae</taxon>
        <taxon>Phialophora</taxon>
    </lineage>
</organism>
<dbReference type="SMART" id="SM00853">
    <property type="entry name" value="MutL_C"/>
    <property type="match status" value="1"/>
</dbReference>
<feature type="domain" description="MutL C-terminal dimerisation" evidence="2">
    <location>
        <begin position="627"/>
        <end position="814"/>
    </location>
</feature>
<dbReference type="GO" id="GO:0140664">
    <property type="term" value="F:ATP-dependent DNA damage sensor activity"/>
    <property type="evidence" value="ECO:0007669"/>
    <property type="project" value="InterPro"/>
</dbReference>
<gene>
    <name evidence="3" type="ORF">PV04_00854</name>
</gene>
<dbReference type="PANTHER" id="PTHR10073">
    <property type="entry name" value="DNA MISMATCH REPAIR PROTEIN MLH, PMS, MUTL"/>
    <property type="match status" value="1"/>
</dbReference>